<protein>
    <submittedName>
        <fullName evidence="2">Uncharacterized protein</fullName>
    </submittedName>
</protein>
<dbReference type="Proteomes" id="UP001307889">
    <property type="component" value="Chromosome 4"/>
</dbReference>
<proteinExistence type="predicted"/>
<organism evidence="2 3">
    <name type="scientific">Nesidiocoris tenuis</name>
    <dbReference type="NCBI Taxonomy" id="355587"/>
    <lineage>
        <taxon>Eukaryota</taxon>
        <taxon>Metazoa</taxon>
        <taxon>Ecdysozoa</taxon>
        <taxon>Arthropoda</taxon>
        <taxon>Hexapoda</taxon>
        <taxon>Insecta</taxon>
        <taxon>Pterygota</taxon>
        <taxon>Neoptera</taxon>
        <taxon>Paraneoptera</taxon>
        <taxon>Hemiptera</taxon>
        <taxon>Heteroptera</taxon>
        <taxon>Panheteroptera</taxon>
        <taxon>Cimicomorpha</taxon>
        <taxon>Miridae</taxon>
        <taxon>Dicyphina</taxon>
        <taxon>Nesidiocoris</taxon>
    </lineage>
</organism>
<evidence type="ECO:0000313" key="3">
    <source>
        <dbReference type="Proteomes" id="UP001307889"/>
    </source>
</evidence>
<reference evidence="2 3" key="1">
    <citation type="submission" date="2023-09" db="EMBL/GenBank/DDBJ databases">
        <title>Nesidiocoris tenuis whole genome shotgun sequence.</title>
        <authorList>
            <person name="Shibata T."/>
            <person name="Shimoda M."/>
            <person name="Kobayashi T."/>
            <person name="Uehara T."/>
        </authorList>
    </citation>
    <scope>NUCLEOTIDE SEQUENCE [LARGE SCALE GENOMIC DNA]</scope>
    <source>
        <strain evidence="2 3">Japan</strain>
    </source>
</reference>
<evidence type="ECO:0000313" key="2">
    <source>
        <dbReference type="EMBL" id="BES93055.1"/>
    </source>
</evidence>
<evidence type="ECO:0000256" key="1">
    <source>
        <dbReference type="SAM" id="MobiDB-lite"/>
    </source>
</evidence>
<keyword evidence="3" id="KW-1185">Reference proteome</keyword>
<accession>A0ABN7ALE5</accession>
<name>A0ABN7ALE5_9HEMI</name>
<gene>
    <name evidence="2" type="ORF">NTJ_05864</name>
</gene>
<sequence length="95" mass="10616">MESAALSARKVGRSSYHFQPGGSTTAAPGNKCDSPRVRIRDEIFPCRHVRSAEIINALMTARISRFHLDVLGDIVKRIAFYGLKLMSRKSEILIE</sequence>
<dbReference type="EMBL" id="AP028912">
    <property type="protein sequence ID" value="BES93055.1"/>
    <property type="molecule type" value="Genomic_DNA"/>
</dbReference>
<feature type="region of interest" description="Disordered" evidence="1">
    <location>
        <begin position="1"/>
        <end position="34"/>
    </location>
</feature>